<evidence type="ECO:0000313" key="5">
    <source>
        <dbReference type="Proteomes" id="UP001623660"/>
    </source>
</evidence>
<evidence type="ECO:0000256" key="1">
    <source>
        <dbReference type="ARBA" id="ARBA00008720"/>
    </source>
</evidence>
<dbReference type="PANTHER" id="PTHR40083:SF1">
    <property type="entry name" value="UPF0122 PROTEIN YLXM"/>
    <property type="match status" value="1"/>
</dbReference>
<reference evidence="4 5" key="1">
    <citation type="submission" date="2024-11" db="EMBL/GenBank/DDBJ databases">
        <authorList>
            <person name="Heng Y.C."/>
            <person name="Lim A.C.H."/>
            <person name="Lee J.K.Y."/>
            <person name="Kittelmann S."/>
        </authorList>
    </citation>
    <scope>NUCLEOTIDE SEQUENCE [LARGE SCALE GENOMIC DNA]</scope>
    <source>
        <strain evidence="4 5">WILCCON 0269</strain>
    </source>
</reference>
<protein>
    <recommendedName>
        <fullName evidence="3">UPF0122 protein ACJDU8_10220</fullName>
    </recommendedName>
</protein>
<dbReference type="GO" id="GO:0003677">
    <property type="term" value="F:DNA binding"/>
    <property type="evidence" value="ECO:0007669"/>
    <property type="project" value="UniProtKB-KW"/>
</dbReference>
<dbReference type="NCBIfam" id="NF001072">
    <property type="entry name" value="PRK00118.2-2"/>
    <property type="match status" value="1"/>
</dbReference>
<proteinExistence type="inferred from homology"/>
<comment type="similarity">
    <text evidence="1 3">Belongs to the UPF0122 family.</text>
</comment>
<dbReference type="InterPro" id="IPR036388">
    <property type="entry name" value="WH-like_DNA-bd_sf"/>
</dbReference>
<dbReference type="Gene3D" id="1.10.10.10">
    <property type="entry name" value="Winged helix-like DNA-binding domain superfamily/Winged helix DNA-binding domain"/>
    <property type="match status" value="1"/>
</dbReference>
<evidence type="ECO:0000256" key="2">
    <source>
        <dbReference type="ARBA" id="ARBA00024764"/>
    </source>
</evidence>
<dbReference type="Pfam" id="PF04297">
    <property type="entry name" value="UPF0122"/>
    <property type="match status" value="1"/>
</dbReference>
<sequence>MEERVQLSILLDIYGKLLTEKQRNVMELYYNADLSLAEIAEHTNTSRQAVYDIIKRCHMILLQYEDKLNLMKDKKNMEESKKSILNFINSLYRSENKELLDKIKNYIINNI</sequence>
<dbReference type="RefSeq" id="WP_406792050.1">
    <property type="nucleotide sequence ID" value="NZ_JBJHZX010000013.1"/>
</dbReference>
<dbReference type="InterPro" id="IPR007394">
    <property type="entry name" value="UPF0122"/>
</dbReference>
<comment type="caution">
    <text evidence="4">The sequence shown here is derived from an EMBL/GenBank/DDBJ whole genome shotgun (WGS) entry which is preliminary data.</text>
</comment>
<dbReference type="InterPro" id="IPR013324">
    <property type="entry name" value="RNA_pol_sigma_r3/r4-like"/>
</dbReference>
<gene>
    <name evidence="4" type="ORF">ACJDU8_10220</name>
</gene>
<evidence type="ECO:0000256" key="3">
    <source>
        <dbReference type="HAMAP-Rule" id="MF_00245"/>
    </source>
</evidence>
<accession>A0ABW8SL36</accession>
<dbReference type="Proteomes" id="UP001623660">
    <property type="component" value="Unassembled WGS sequence"/>
</dbReference>
<keyword evidence="5" id="KW-1185">Reference proteome</keyword>
<organism evidence="4 5">
    <name type="scientific">Candidatus Clostridium eludens</name>
    <dbReference type="NCBI Taxonomy" id="3381663"/>
    <lineage>
        <taxon>Bacteria</taxon>
        <taxon>Bacillati</taxon>
        <taxon>Bacillota</taxon>
        <taxon>Clostridia</taxon>
        <taxon>Eubacteriales</taxon>
        <taxon>Clostridiaceae</taxon>
        <taxon>Clostridium</taxon>
    </lineage>
</organism>
<dbReference type="NCBIfam" id="NF045758">
    <property type="entry name" value="YlxM"/>
    <property type="match status" value="1"/>
</dbReference>
<dbReference type="EMBL" id="JBJHZX010000013">
    <property type="protein sequence ID" value="MFL0195936.1"/>
    <property type="molecule type" value="Genomic_DNA"/>
</dbReference>
<name>A0ABW8SL36_9CLOT</name>
<keyword evidence="4" id="KW-0238">DNA-binding</keyword>
<dbReference type="InterPro" id="IPR054831">
    <property type="entry name" value="UPF0122_fam_protein"/>
</dbReference>
<evidence type="ECO:0000313" key="4">
    <source>
        <dbReference type="EMBL" id="MFL0195936.1"/>
    </source>
</evidence>
<dbReference type="PANTHER" id="PTHR40083">
    <property type="entry name" value="UPF0122 PROTEIN CBO2450/CLC_2298"/>
    <property type="match status" value="1"/>
</dbReference>
<dbReference type="HAMAP" id="MF_00245">
    <property type="entry name" value="UPF0122"/>
    <property type="match status" value="1"/>
</dbReference>
<comment type="function">
    <text evidence="2 3">Might take part in the signal recognition particle (SRP) pathway. This is inferred from the conservation of its genetic proximity to ftsY/ffh. May be a regulatory protein.</text>
</comment>
<dbReference type="SUPFAM" id="SSF88659">
    <property type="entry name" value="Sigma3 and sigma4 domains of RNA polymerase sigma factors"/>
    <property type="match status" value="1"/>
</dbReference>